<evidence type="ECO:0000259" key="1">
    <source>
        <dbReference type="SMART" id="SM01126"/>
    </source>
</evidence>
<dbReference type="InterPro" id="IPR024445">
    <property type="entry name" value="Tnp_ISXO2-like"/>
</dbReference>
<dbReference type="InterPro" id="IPR053164">
    <property type="entry name" value="IS1016-like_transposase"/>
</dbReference>
<dbReference type="EMBL" id="WUAV01000002">
    <property type="protein sequence ID" value="KAF1765632.1"/>
    <property type="molecule type" value="Genomic_DNA"/>
</dbReference>
<comment type="caution">
    <text evidence="2">The sequence shown here is derived from an EMBL/GenBank/DDBJ whole genome shotgun (WGS) entry which is preliminary data.</text>
</comment>
<dbReference type="SMART" id="SM01126">
    <property type="entry name" value="DDE_Tnp_IS1595"/>
    <property type="match status" value="1"/>
</dbReference>
<name>A0A6A5HHY8_CAERE</name>
<dbReference type="CTD" id="78774109"/>
<dbReference type="Proteomes" id="UP000483820">
    <property type="component" value="Chromosome II"/>
</dbReference>
<gene>
    <name evidence="2" type="ORF">GCK72_005585</name>
</gene>
<reference evidence="2 3" key="1">
    <citation type="submission" date="2019-12" db="EMBL/GenBank/DDBJ databases">
        <title>Chromosome-level assembly of the Caenorhabditis remanei genome.</title>
        <authorList>
            <person name="Teterina A.A."/>
            <person name="Willis J.H."/>
            <person name="Phillips P.C."/>
        </authorList>
    </citation>
    <scope>NUCLEOTIDE SEQUENCE [LARGE SCALE GENOMIC DNA]</scope>
    <source>
        <strain evidence="2 3">PX506</strain>
        <tissue evidence="2">Whole organism</tissue>
    </source>
</reference>
<dbReference type="KEGG" id="crq:GCK72_005585"/>
<proteinExistence type="predicted"/>
<feature type="domain" description="ISXO2-like transposase" evidence="1">
    <location>
        <begin position="137"/>
        <end position="283"/>
    </location>
</feature>
<dbReference type="Pfam" id="PF12762">
    <property type="entry name" value="DDE_Tnp_IS1595"/>
    <property type="match status" value="1"/>
</dbReference>
<dbReference type="RefSeq" id="XP_053589441.1">
    <property type="nucleotide sequence ID" value="XM_053725247.1"/>
</dbReference>
<dbReference type="PANTHER" id="PTHR47163:SF2">
    <property type="entry name" value="SI:DKEY-17M8.2"/>
    <property type="match status" value="1"/>
</dbReference>
<evidence type="ECO:0000313" key="2">
    <source>
        <dbReference type="EMBL" id="KAF1765632.1"/>
    </source>
</evidence>
<dbReference type="AlphaFoldDB" id="A0A6A5HHY8"/>
<dbReference type="PANTHER" id="PTHR47163">
    <property type="entry name" value="DDE_TNP_IS1595 DOMAIN-CONTAINING PROTEIN"/>
    <property type="match status" value="1"/>
</dbReference>
<dbReference type="GeneID" id="78774109"/>
<accession>A0A6A5HHY8</accession>
<evidence type="ECO:0000313" key="3">
    <source>
        <dbReference type="Proteomes" id="UP000483820"/>
    </source>
</evidence>
<dbReference type="NCBIfam" id="NF033547">
    <property type="entry name" value="transpos_IS1595"/>
    <property type="match status" value="1"/>
</dbReference>
<protein>
    <recommendedName>
        <fullName evidence="1">ISXO2-like transposase domain-containing protein</fullName>
    </recommendedName>
</protein>
<sequence length="300" mass="33649">MALSKIGSIVSISQIDAIYPTEKDLIYDLMESGLLKKDRMCDKCGASMKLRSRGDGLEWRCRTSNKKDCSSKSVKAESWFRHSNLDFKTALRIFVGFSSKLSGIQLERELHLSHSTIVDWSSMIREICVGIADNYGMIGGDGKVVELDETAVHSRKYGRGIQKAPTVWILGGLERGTRNVFATIVPNRTAKTMVPIIRKNVHAGSILVTDKWGSYNKLSQYYSRHENLNHGTEFARTADDGLSVNTNSVEAAWARLKEPLKRGHGTTDDNLPGYIAEFVVRERESRNFLTKMLTSIVIKE</sequence>
<organism evidence="2 3">
    <name type="scientific">Caenorhabditis remanei</name>
    <name type="common">Caenorhabditis vulgaris</name>
    <dbReference type="NCBI Taxonomy" id="31234"/>
    <lineage>
        <taxon>Eukaryota</taxon>
        <taxon>Metazoa</taxon>
        <taxon>Ecdysozoa</taxon>
        <taxon>Nematoda</taxon>
        <taxon>Chromadorea</taxon>
        <taxon>Rhabditida</taxon>
        <taxon>Rhabditina</taxon>
        <taxon>Rhabditomorpha</taxon>
        <taxon>Rhabditoidea</taxon>
        <taxon>Rhabditidae</taxon>
        <taxon>Peloderinae</taxon>
        <taxon>Caenorhabditis</taxon>
    </lineage>
</organism>